<proteinExistence type="predicted"/>
<protein>
    <submittedName>
        <fullName evidence="1">Uncharacterized protein</fullName>
    </submittedName>
</protein>
<feature type="non-terminal residue" evidence="1">
    <location>
        <position position="1"/>
    </location>
</feature>
<organism evidence="1 2">
    <name type="scientific">Scortum barcoo</name>
    <name type="common">barcoo grunter</name>
    <dbReference type="NCBI Taxonomy" id="214431"/>
    <lineage>
        <taxon>Eukaryota</taxon>
        <taxon>Metazoa</taxon>
        <taxon>Chordata</taxon>
        <taxon>Craniata</taxon>
        <taxon>Vertebrata</taxon>
        <taxon>Euteleostomi</taxon>
        <taxon>Actinopterygii</taxon>
        <taxon>Neopterygii</taxon>
        <taxon>Teleostei</taxon>
        <taxon>Neoteleostei</taxon>
        <taxon>Acanthomorphata</taxon>
        <taxon>Eupercaria</taxon>
        <taxon>Centrarchiformes</taxon>
        <taxon>Terapontoidei</taxon>
        <taxon>Terapontidae</taxon>
        <taxon>Scortum</taxon>
    </lineage>
</organism>
<sequence>LCCTMLTRLFRMHGLMVASHPWEVIVGTVTLTICMLSMNMFTGNDQICGWNFDCPKTEEQILSSDIIILTITRCIAIIYIYVQFQNLRQLGSKYILGIAGLFTIFSSFVFSTVVIHFLDKELTGLNEALPFFLLLIDLSKACALAKFALSSNSQEEVRDNIARGMAVLGPTFTLDALVECLVIGVGTMSGVRQLEIMCCFGGMSVLANYFVFMTFFPACVSLVLELSRESQEGHPVWQLSHFSRVMEEEEDNKPNPVTQRVKMIMSLGLVMVHAHSRWIAEPLSINTTVGIPQVGMELDHLLPRRIEPEKPLWHFYLTRMITMDIEQGICLALALLLAIKYIFFEQVEMESTLSLKNPITMSNPSMTPRRPTETCCRKEPRPPSPIQSMAAPTHTNRETERDEVIRPLSALATDAQPKSFFVGGNEEEELKFQMDCPSLPSKPRGLDECVAILNNPVQGPRFLSDAEVMLLVNSKHIPAYKLEAMMERPERGVAIRRQMISAKLPFPSALSSLPYADYDYSKVKTHTHTQDNYFNSLPPIFISISFFQVLGTCCENVIGYMPIPVGVAGPLYLDRKQFQVPMATTEGCLVASTNRGCRAIALGGGASSCILADSMTRGPVVRLPSACKAAEVKAWLECTDGFQAIKEAFDSTSRFARLQKLLVGLAGRHLYIRFHSKTGDAMGMNMISKGTEQALSILQHHFPELQVVAVSGNYCTDKKPAAINWIEGRGKSAVCEATIPAKVVRETPHTPTQRTITVWPSDAVPALQDCFQRTDWQIFREAAVREGEVDLEDYTSAVLGYISKCTEDVTSTRTVTEYPNQKPWLNAEVRSLLKARDAAFRSGTPLYPTLSTTSTPALMIQTPPPAPDSPPPPGEEPLRVTAAEVRRTLQRINPRKAAGPDNISGRVLKGCAYQLTEVLTDIFNTSLQQAAVPTCLKTCHDHPHPQNVHSDIGLNDYRPVALTPIVMKCFERLVMAHIKDCIDVTVDPSHSPLCSHHHPLQSLLLCRRAAASRRWNNCRVGINVKKTKEMIVDFRRGRHLPSPLYIGGTAVEVVSSFRYLGVHISDDLTWSKNTSCLIRKAHQHLYFLRRLRRAGLGSSVLTSFYRCVVESVLSSCIIVWHGGREEGSAEGGEGCTEDCRRLRSIKSRTTRLRNSFFPEAVLKTTTEALVEVNISKNLVGSAMAGSIGGFNAHAANLVAAIYIACGQDPAQSVGSSNCITLMEASGPTGEDLYISCTMPSIELGTVGGGTNLPPQQACLQMLGVQGASQDCPGENSRQLARVVCATVLAGELSLMAALAAGHLVKSHMTHNRYEQGNLIYRFMSDFCCMRTGSTTSSTLTLNTGAPGWEAAVNSQL</sequence>
<accession>A0ACB8WW21</accession>
<evidence type="ECO:0000313" key="2">
    <source>
        <dbReference type="Proteomes" id="UP000831701"/>
    </source>
</evidence>
<gene>
    <name evidence="1" type="ORF">L3Q82_022657</name>
</gene>
<keyword evidence="2" id="KW-1185">Reference proteome</keyword>
<dbReference type="Proteomes" id="UP000831701">
    <property type="component" value="Chromosome 5"/>
</dbReference>
<reference evidence="1" key="1">
    <citation type="submission" date="2022-04" db="EMBL/GenBank/DDBJ databases">
        <title>Jade perch genome.</title>
        <authorList>
            <person name="Chao B."/>
        </authorList>
    </citation>
    <scope>NUCLEOTIDE SEQUENCE</scope>
    <source>
        <strain evidence="1">CB-2022</strain>
    </source>
</reference>
<name>A0ACB8WW21_9TELE</name>
<comment type="caution">
    <text evidence="1">The sequence shown here is derived from an EMBL/GenBank/DDBJ whole genome shotgun (WGS) entry which is preliminary data.</text>
</comment>
<dbReference type="EMBL" id="CM041535">
    <property type="protein sequence ID" value="KAI3372215.1"/>
    <property type="molecule type" value="Genomic_DNA"/>
</dbReference>
<evidence type="ECO:0000313" key="1">
    <source>
        <dbReference type="EMBL" id="KAI3372215.1"/>
    </source>
</evidence>